<gene>
    <name evidence="1" type="ORF">HAHE_20280</name>
</gene>
<dbReference type="Proteomes" id="UP001374893">
    <property type="component" value="Chromosome"/>
</dbReference>
<organism evidence="1 2">
    <name type="scientific">Haloferula helveola</name>
    <dbReference type="NCBI Taxonomy" id="490095"/>
    <lineage>
        <taxon>Bacteria</taxon>
        <taxon>Pseudomonadati</taxon>
        <taxon>Verrucomicrobiota</taxon>
        <taxon>Verrucomicrobiia</taxon>
        <taxon>Verrucomicrobiales</taxon>
        <taxon>Verrucomicrobiaceae</taxon>
        <taxon>Haloferula</taxon>
    </lineage>
</organism>
<keyword evidence="2" id="KW-1185">Reference proteome</keyword>
<evidence type="ECO:0000313" key="1">
    <source>
        <dbReference type="EMBL" id="BCX48120.1"/>
    </source>
</evidence>
<dbReference type="EMBL" id="AP024702">
    <property type="protein sequence ID" value="BCX48120.1"/>
    <property type="molecule type" value="Genomic_DNA"/>
</dbReference>
<sequence length="315" mass="36549">MTAHRRLTLAAAGLLLVAGVIRAPIEQRLTDDLREKELLQKPVDIELSKKVGQGFWAVSLGGLRTLVATILNLRAFSFFEEHRWNELADTYGTVVQLAPHSPYYWDTGFWHMSYNASGYIKRNEEDLPEIRARAESERWVRNGINFLEEGIRQNPENSFLWYRLGWIYRDVNKPETRDYTKAADAFHKAVEIGDVLPYIRRAEAYAMARSDKYIDQALPLVRKLQQEPGGSVPTMLSLRFALEMREDPDRDPEPLAMELFGSEKHAYRLLGQYYLDIRENYPMNGIASYLRKLERKLAIAEKDSVFTAREFLEQQ</sequence>
<dbReference type="InterPro" id="IPR011990">
    <property type="entry name" value="TPR-like_helical_dom_sf"/>
</dbReference>
<evidence type="ECO:0000313" key="2">
    <source>
        <dbReference type="Proteomes" id="UP001374893"/>
    </source>
</evidence>
<accession>A0ABN6H394</accession>
<dbReference type="SUPFAM" id="SSF48452">
    <property type="entry name" value="TPR-like"/>
    <property type="match status" value="1"/>
</dbReference>
<reference evidence="1 2" key="1">
    <citation type="submission" date="2021-06" db="EMBL/GenBank/DDBJ databases">
        <title>Complete genome of Haloferula helveola possessing various polysaccharide degrading enzymes.</title>
        <authorList>
            <person name="Takami H."/>
            <person name="Huang C."/>
            <person name="Hamasaki K."/>
        </authorList>
    </citation>
    <scope>NUCLEOTIDE SEQUENCE [LARGE SCALE GENOMIC DNA]</scope>
    <source>
        <strain evidence="1 2">CN-1</strain>
    </source>
</reference>
<dbReference type="Gene3D" id="1.25.40.10">
    <property type="entry name" value="Tetratricopeptide repeat domain"/>
    <property type="match status" value="1"/>
</dbReference>
<proteinExistence type="predicted"/>
<protein>
    <submittedName>
        <fullName evidence="1">IRE (Iron responsive element)</fullName>
    </submittedName>
</protein>
<dbReference type="RefSeq" id="WP_338690715.1">
    <property type="nucleotide sequence ID" value="NZ_AP024702.1"/>
</dbReference>
<name>A0ABN6H394_9BACT</name>